<proteinExistence type="predicted"/>
<gene>
    <name evidence="1" type="ORF">M9H77_23938</name>
</gene>
<accession>A0ACC0AUQ7</accession>
<dbReference type="Proteomes" id="UP001060085">
    <property type="component" value="Linkage Group LG05"/>
</dbReference>
<evidence type="ECO:0000313" key="1">
    <source>
        <dbReference type="EMBL" id="KAI5664615.1"/>
    </source>
</evidence>
<keyword evidence="2" id="KW-1185">Reference proteome</keyword>
<reference evidence="2" key="1">
    <citation type="journal article" date="2023" name="Nat. Plants">
        <title>Single-cell RNA sequencing provides a high-resolution roadmap for understanding the multicellular compartmentation of specialized metabolism.</title>
        <authorList>
            <person name="Sun S."/>
            <person name="Shen X."/>
            <person name="Li Y."/>
            <person name="Li Y."/>
            <person name="Wang S."/>
            <person name="Li R."/>
            <person name="Zhang H."/>
            <person name="Shen G."/>
            <person name="Guo B."/>
            <person name="Wei J."/>
            <person name="Xu J."/>
            <person name="St-Pierre B."/>
            <person name="Chen S."/>
            <person name="Sun C."/>
        </authorList>
    </citation>
    <scope>NUCLEOTIDE SEQUENCE [LARGE SCALE GENOMIC DNA]</scope>
</reference>
<organism evidence="1 2">
    <name type="scientific">Catharanthus roseus</name>
    <name type="common">Madagascar periwinkle</name>
    <name type="synonym">Vinca rosea</name>
    <dbReference type="NCBI Taxonomy" id="4058"/>
    <lineage>
        <taxon>Eukaryota</taxon>
        <taxon>Viridiplantae</taxon>
        <taxon>Streptophyta</taxon>
        <taxon>Embryophyta</taxon>
        <taxon>Tracheophyta</taxon>
        <taxon>Spermatophyta</taxon>
        <taxon>Magnoliopsida</taxon>
        <taxon>eudicotyledons</taxon>
        <taxon>Gunneridae</taxon>
        <taxon>Pentapetalae</taxon>
        <taxon>asterids</taxon>
        <taxon>lamiids</taxon>
        <taxon>Gentianales</taxon>
        <taxon>Apocynaceae</taxon>
        <taxon>Rauvolfioideae</taxon>
        <taxon>Vinceae</taxon>
        <taxon>Catharanthinae</taxon>
        <taxon>Catharanthus</taxon>
    </lineage>
</organism>
<protein>
    <submittedName>
        <fullName evidence="1">Uncharacterized protein</fullName>
    </submittedName>
</protein>
<evidence type="ECO:0000313" key="2">
    <source>
        <dbReference type="Proteomes" id="UP001060085"/>
    </source>
</evidence>
<dbReference type="EMBL" id="CM044705">
    <property type="protein sequence ID" value="KAI5664615.1"/>
    <property type="molecule type" value="Genomic_DNA"/>
</dbReference>
<name>A0ACC0AUQ7_CATRO</name>
<sequence length="198" mass="23856">MMQKLRRKWGKSRRYRDDDHNFSLPTRDDFRPLDFHEQEELVRTFERSQAQQSLVWRIVFSGMLIGYILFLSYSIYQQANFPWHMRYHAYFMYELNSWNVVAADCVAVLVCLITIFGLLHNSKHHKECLWYSCFLGLLLAFFWLYHMMRLSKFRWDLIWLSVGPLSGAGICLYVDRLLDESSEEVRKLRGYMYSYKAG</sequence>
<comment type="caution">
    <text evidence="1">The sequence shown here is derived from an EMBL/GenBank/DDBJ whole genome shotgun (WGS) entry which is preliminary data.</text>
</comment>